<dbReference type="Proteomes" id="UP000015441">
    <property type="component" value="Unassembled WGS sequence"/>
</dbReference>
<proteinExistence type="predicted"/>
<accession>N1JEJ1</accession>
<dbReference type="InParanoid" id="N1JEJ1"/>
<comment type="caution">
    <text evidence="1">The sequence shown here is derived from an EMBL/GenBank/DDBJ whole genome shotgun (WGS) entry which is preliminary data.</text>
</comment>
<organism evidence="1 2">
    <name type="scientific">Blumeria graminis f. sp. hordei (strain DH14)</name>
    <name type="common">Barley powdery mildew</name>
    <name type="synonym">Oidium monilioides f. sp. hordei</name>
    <dbReference type="NCBI Taxonomy" id="546991"/>
    <lineage>
        <taxon>Eukaryota</taxon>
        <taxon>Fungi</taxon>
        <taxon>Dikarya</taxon>
        <taxon>Ascomycota</taxon>
        <taxon>Pezizomycotina</taxon>
        <taxon>Leotiomycetes</taxon>
        <taxon>Erysiphales</taxon>
        <taxon>Erysiphaceae</taxon>
        <taxon>Blumeria</taxon>
        <taxon>Blumeria hordei</taxon>
    </lineage>
</organism>
<dbReference type="AlphaFoldDB" id="N1JEJ1"/>
<evidence type="ECO:0000313" key="2">
    <source>
        <dbReference type="Proteomes" id="UP000015441"/>
    </source>
</evidence>
<dbReference type="HOGENOM" id="CLU_056196_3_0_1"/>
<gene>
    <name evidence="1" type="ORF">BGHDH14_bghG004231000001001</name>
</gene>
<name>N1JEJ1_BLUG1</name>
<reference evidence="1 2" key="1">
    <citation type="journal article" date="2010" name="Science">
        <title>Genome expansion and gene loss in powdery mildew fungi reveal tradeoffs in extreme parasitism.</title>
        <authorList>
            <person name="Spanu P.D."/>
            <person name="Abbott J.C."/>
            <person name="Amselem J."/>
            <person name="Burgis T.A."/>
            <person name="Soanes D.M."/>
            <person name="Stueber K."/>
            <person name="Ver Loren van Themaat E."/>
            <person name="Brown J.K.M."/>
            <person name="Butcher S.A."/>
            <person name="Gurr S.J."/>
            <person name="Lebrun M.-H."/>
            <person name="Ridout C.J."/>
            <person name="Schulze-Lefert P."/>
            <person name="Talbot N.J."/>
            <person name="Ahmadinejad N."/>
            <person name="Ametz C."/>
            <person name="Barton G.R."/>
            <person name="Benjdia M."/>
            <person name="Bidzinski P."/>
            <person name="Bindschedler L.V."/>
            <person name="Both M."/>
            <person name="Brewer M.T."/>
            <person name="Cadle-Davidson L."/>
            <person name="Cadle-Davidson M.M."/>
            <person name="Collemare J."/>
            <person name="Cramer R."/>
            <person name="Frenkel O."/>
            <person name="Godfrey D."/>
            <person name="Harriman J."/>
            <person name="Hoede C."/>
            <person name="King B.C."/>
            <person name="Klages S."/>
            <person name="Kleemann J."/>
            <person name="Knoll D."/>
            <person name="Koti P.S."/>
            <person name="Kreplak J."/>
            <person name="Lopez-Ruiz F.J."/>
            <person name="Lu X."/>
            <person name="Maekawa T."/>
            <person name="Mahanil S."/>
            <person name="Micali C."/>
            <person name="Milgroom M.G."/>
            <person name="Montana G."/>
            <person name="Noir S."/>
            <person name="O'Connell R.J."/>
            <person name="Oberhaensli S."/>
            <person name="Parlange F."/>
            <person name="Pedersen C."/>
            <person name="Quesneville H."/>
            <person name="Reinhardt R."/>
            <person name="Rott M."/>
            <person name="Sacristan S."/>
            <person name="Schmidt S.M."/>
            <person name="Schoen M."/>
            <person name="Skamnioti P."/>
            <person name="Sommer H."/>
            <person name="Stephens A."/>
            <person name="Takahara H."/>
            <person name="Thordal-Christensen H."/>
            <person name="Vigouroux M."/>
            <person name="Wessling R."/>
            <person name="Wicker T."/>
            <person name="Panstruga R."/>
        </authorList>
    </citation>
    <scope>NUCLEOTIDE SEQUENCE [LARGE SCALE GENOMIC DNA]</scope>
    <source>
        <strain evidence="1">DH14</strain>
    </source>
</reference>
<evidence type="ECO:0000313" key="1">
    <source>
        <dbReference type="EMBL" id="CCU79062.1"/>
    </source>
</evidence>
<keyword evidence="2" id="KW-1185">Reference proteome</keyword>
<protein>
    <submittedName>
        <fullName evidence="1">Putative effector protein</fullName>
    </submittedName>
</protein>
<dbReference type="EMBL" id="CAUH01004231">
    <property type="protein sequence ID" value="CCU79062.1"/>
    <property type="molecule type" value="Genomic_DNA"/>
</dbReference>
<sequence length="344" mass="38811">MAVNCIYAMLLIQNSLMQADRLVFTSMDILSSAERNTYYEVYAASHGGFPKPEDDSGIFMAIDVSRTLGTHHAIYCSHTMPFTEMMSKITAGASPMTDQEILNLDRNPLADQTCHHHLQSLAQSIDAKETSTLSELVKSKKCTARSIATLAFEEKISIVGEYRHFVPASTSSSITINADYPVKVEDLILPHQSLILATPHTTIAVVWYQGRVHILQQCGDYKPAWFFNTIKFENNNLRSLSTILESFHQTNGRIGRLVKKSELGKKLNRKQMKRIDNSGTTDLHYLKIAFVDRSRRTQLVPGDLVDKAQCDAYKSRPPLYIRVLDKIFTHKKPTPRSFTPTQNS</sequence>